<dbReference type="CDD" id="cd00430">
    <property type="entry name" value="PLPDE_III_AR"/>
    <property type="match status" value="1"/>
</dbReference>
<dbReference type="UniPathway" id="UPA00042">
    <property type="reaction ID" value="UER00497"/>
</dbReference>
<dbReference type="Pfam" id="PF00842">
    <property type="entry name" value="Ala_racemase_C"/>
    <property type="match status" value="1"/>
</dbReference>
<keyword evidence="5 7" id="KW-0663">Pyridoxal phosphate</keyword>
<keyword evidence="11" id="KW-1185">Reference proteome</keyword>
<comment type="similarity">
    <text evidence="3 7">Belongs to the alanine racemase family.</text>
</comment>
<dbReference type="SUPFAM" id="SSF50621">
    <property type="entry name" value="Alanine racemase C-terminal domain-like"/>
    <property type="match status" value="1"/>
</dbReference>
<organism evidence="10 11">
    <name type="scientific">Aurantiacibacter gangjinensis</name>
    <dbReference type="NCBI Taxonomy" id="502682"/>
    <lineage>
        <taxon>Bacteria</taxon>
        <taxon>Pseudomonadati</taxon>
        <taxon>Pseudomonadota</taxon>
        <taxon>Alphaproteobacteria</taxon>
        <taxon>Sphingomonadales</taxon>
        <taxon>Erythrobacteraceae</taxon>
        <taxon>Aurantiacibacter</taxon>
    </lineage>
</organism>
<evidence type="ECO:0000256" key="8">
    <source>
        <dbReference type="PIRSR" id="PIRSR600821-50"/>
    </source>
</evidence>
<reference evidence="10 11" key="1">
    <citation type="submission" date="2015-04" db="EMBL/GenBank/DDBJ databases">
        <title>The draft genome sequence of Erythrobacr gangjinensis K7-2.</title>
        <authorList>
            <person name="Zhuang L."/>
            <person name="Liu Y."/>
            <person name="Shao Z."/>
        </authorList>
    </citation>
    <scope>NUCLEOTIDE SEQUENCE [LARGE SCALE GENOMIC DNA]</scope>
    <source>
        <strain evidence="10 11">K7-2</strain>
    </source>
</reference>
<comment type="function">
    <text evidence="7">Catalyzes the interconversion of L-alanine and D-alanine. May also act on other amino acids.</text>
</comment>
<dbReference type="InterPro" id="IPR001608">
    <property type="entry name" value="Ala_racemase_N"/>
</dbReference>
<dbReference type="AlphaFoldDB" id="A0A0G9MQA4"/>
<dbReference type="InterPro" id="IPR020622">
    <property type="entry name" value="Ala_racemase_pyridoxalP-BS"/>
</dbReference>
<feature type="active site" description="Proton acceptor; specific for L-alanine" evidence="7">
    <location>
        <position position="251"/>
    </location>
</feature>
<name>A0A0G9MQA4_9SPHN</name>
<evidence type="ECO:0000256" key="3">
    <source>
        <dbReference type="ARBA" id="ARBA00007880"/>
    </source>
</evidence>
<comment type="pathway">
    <text evidence="7">Amino-acid biosynthesis; D-alanine biosynthesis; D-alanine from L-alanine: step 1/1.</text>
</comment>
<evidence type="ECO:0000256" key="7">
    <source>
        <dbReference type="HAMAP-Rule" id="MF_01201"/>
    </source>
</evidence>
<evidence type="ECO:0000256" key="4">
    <source>
        <dbReference type="ARBA" id="ARBA00013089"/>
    </source>
</evidence>
<dbReference type="GO" id="GO:0030170">
    <property type="term" value="F:pyridoxal phosphate binding"/>
    <property type="evidence" value="ECO:0007669"/>
    <property type="project" value="UniProtKB-UniRule"/>
</dbReference>
<evidence type="ECO:0000313" key="10">
    <source>
        <dbReference type="EMBL" id="KLE32917.1"/>
    </source>
</evidence>
<proteinExistence type="inferred from homology"/>
<feature type="active site" description="Proton acceptor; specific for D-alanine" evidence="7">
    <location>
        <position position="41"/>
    </location>
</feature>
<dbReference type="PROSITE" id="PS00395">
    <property type="entry name" value="ALANINE_RACEMASE"/>
    <property type="match status" value="1"/>
</dbReference>
<dbReference type="OrthoDB" id="9813814at2"/>
<accession>A0A0G9MQA4</accession>
<dbReference type="KEGG" id="egn:BMF35_a1933"/>
<dbReference type="Proteomes" id="UP000053070">
    <property type="component" value="Unassembled WGS sequence"/>
</dbReference>
<dbReference type="EC" id="5.1.1.1" evidence="4 7"/>
<dbReference type="SMART" id="SM01005">
    <property type="entry name" value="Ala_racemase_C"/>
    <property type="match status" value="1"/>
</dbReference>
<dbReference type="PANTHER" id="PTHR30511:SF0">
    <property type="entry name" value="ALANINE RACEMASE, CATABOLIC-RELATED"/>
    <property type="match status" value="1"/>
</dbReference>
<keyword evidence="6 7" id="KW-0413">Isomerase</keyword>
<dbReference type="Pfam" id="PF01168">
    <property type="entry name" value="Ala_racemase_N"/>
    <property type="match status" value="1"/>
</dbReference>
<evidence type="ECO:0000256" key="5">
    <source>
        <dbReference type="ARBA" id="ARBA00022898"/>
    </source>
</evidence>
<dbReference type="InterPro" id="IPR000821">
    <property type="entry name" value="Ala_racemase"/>
</dbReference>
<comment type="cofactor">
    <cofactor evidence="2 7 8">
        <name>pyridoxal 5'-phosphate</name>
        <dbReference type="ChEBI" id="CHEBI:597326"/>
    </cofactor>
</comment>
<dbReference type="PRINTS" id="PR00992">
    <property type="entry name" value="ALARACEMASE"/>
</dbReference>
<feature type="binding site" evidence="7 9">
    <location>
        <position position="299"/>
    </location>
    <ligand>
        <name>substrate</name>
    </ligand>
</feature>
<gene>
    <name evidence="10" type="ORF">AAW01_02560</name>
</gene>
<evidence type="ECO:0000256" key="2">
    <source>
        <dbReference type="ARBA" id="ARBA00001933"/>
    </source>
</evidence>
<comment type="caution">
    <text evidence="10">The sequence shown here is derived from an EMBL/GenBank/DDBJ whole genome shotgun (WGS) entry which is preliminary data.</text>
</comment>
<dbReference type="PANTHER" id="PTHR30511">
    <property type="entry name" value="ALANINE RACEMASE"/>
    <property type="match status" value="1"/>
</dbReference>
<dbReference type="SUPFAM" id="SSF51419">
    <property type="entry name" value="PLP-binding barrel"/>
    <property type="match status" value="1"/>
</dbReference>
<dbReference type="InterPro" id="IPR029066">
    <property type="entry name" value="PLP-binding_barrel"/>
</dbReference>
<evidence type="ECO:0000313" key="11">
    <source>
        <dbReference type="Proteomes" id="UP000053070"/>
    </source>
</evidence>
<evidence type="ECO:0000256" key="1">
    <source>
        <dbReference type="ARBA" id="ARBA00000316"/>
    </source>
</evidence>
<dbReference type="STRING" id="502682.BMF35_a1933"/>
<protein>
    <recommendedName>
        <fullName evidence="4 7">Alanine racemase</fullName>
        <ecNumber evidence="4 7">5.1.1.1</ecNumber>
    </recommendedName>
</protein>
<sequence length="352" mass="37267">MTDTTPPPASLRLRIDAAALAQNWRVLDRMSGSAQTGAAVKADGYGLGVDNVMPALLDAGARTFFVAHWSEVADVARFVPAGQIAVLHGVANLAEAAYAKATGAIPVINSVHQARIWAEAGGGNCHLMIDSGMNRLGLEPSLVGDPAVQQLQVDTLMSHLASADEDSEQNESQLAAFRDVVGSVEARQLSLANSAGIALGREYHFDLTRPGLALYGGVPRPEFDGRITTVAYIEAAVLQMRDLQAGDRVGYNARWTASEPTRVATVSQGYADGFLRSCGASGALHHNGTVLPILGRVSMDMVIVDSSDSDVREGDFLSFSCDLPQVSKASGLSQYELLTVLGNRFERSIKTG</sequence>
<comment type="catalytic activity">
    <reaction evidence="1 7">
        <text>L-alanine = D-alanine</text>
        <dbReference type="Rhea" id="RHEA:20249"/>
        <dbReference type="ChEBI" id="CHEBI:57416"/>
        <dbReference type="ChEBI" id="CHEBI:57972"/>
        <dbReference type="EC" id="5.1.1.1"/>
    </reaction>
</comment>
<feature type="binding site" evidence="7 9">
    <location>
        <position position="135"/>
    </location>
    <ligand>
        <name>substrate</name>
    </ligand>
</feature>
<dbReference type="RefSeq" id="WP_047005767.1">
    <property type="nucleotide sequence ID" value="NZ_CP018097.1"/>
</dbReference>
<dbReference type="HAMAP" id="MF_01201">
    <property type="entry name" value="Ala_racemase"/>
    <property type="match status" value="1"/>
</dbReference>
<feature type="modified residue" description="N6-(pyridoxal phosphate)lysine" evidence="7 8">
    <location>
        <position position="41"/>
    </location>
</feature>
<dbReference type="EMBL" id="LBHC01000001">
    <property type="protein sequence ID" value="KLE32917.1"/>
    <property type="molecule type" value="Genomic_DNA"/>
</dbReference>
<dbReference type="Gene3D" id="2.40.37.10">
    <property type="entry name" value="Lyase, Ornithine Decarboxylase, Chain A, domain 1"/>
    <property type="match status" value="1"/>
</dbReference>
<evidence type="ECO:0000256" key="9">
    <source>
        <dbReference type="PIRSR" id="PIRSR600821-52"/>
    </source>
</evidence>
<dbReference type="InterPro" id="IPR009006">
    <property type="entry name" value="Ala_racemase/Decarboxylase_C"/>
</dbReference>
<dbReference type="Gene3D" id="3.20.20.10">
    <property type="entry name" value="Alanine racemase"/>
    <property type="match status" value="1"/>
</dbReference>
<dbReference type="PATRIC" id="fig|502682.8.peg.522"/>
<dbReference type="GO" id="GO:0030632">
    <property type="term" value="P:D-alanine biosynthetic process"/>
    <property type="evidence" value="ECO:0007669"/>
    <property type="project" value="UniProtKB-UniRule"/>
</dbReference>
<dbReference type="GO" id="GO:0005829">
    <property type="term" value="C:cytosol"/>
    <property type="evidence" value="ECO:0007669"/>
    <property type="project" value="TreeGrafter"/>
</dbReference>
<dbReference type="InterPro" id="IPR011079">
    <property type="entry name" value="Ala_racemase_C"/>
</dbReference>
<evidence type="ECO:0000256" key="6">
    <source>
        <dbReference type="ARBA" id="ARBA00023235"/>
    </source>
</evidence>
<dbReference type="NCBIfam" id="TIGR00492">
    <property type="entry name" value="alr"/>
    <property type="match status" value="1"/>
</dbReference>
<dbReference type="GO" id="GO:0008784">
    <property type="term" value="F:alanine racemase activity"/>
    <property type="evidence" value="ECO:0007669"/>
    <property type="project" value="UniProtKB-UniRule"/>
</dbReference>